<protein>
    <recommendedName>
        <fullName evidence="2">DUF3575 domain-containing protein</fullName>
    </recommendedName>
</protein>
<accession>A0A381P902</accession>
<proteinExistence type="predicted"/>
<evidence type="ECO:0000313" key="1">
    <source>
        <dbReference type="EMBL" id="SUZ63436.1"/>
    </source>
</evidence>
<gene>
    <name evidence="1" type="ORF">METZ01_LOCUS16290</name>
</gene>
<reference evidence="1" key="1">
    <citation type="submission" date="2018-05" db="EMBL/GenBank/DDBJ databases">
        <authorList>
            <person name="Lanie J.A."/>
            <person name="Ng W.-L."/>
            <person name="Kazmierczak K.M."/>
            <person name="Andrzejewski T.M."/>
            <person name="Davidsen T.M."/>
            <person name="Wayne K.J."/>
            <person name="Tettelin H."/>
            <person name="Glass J.I."/>
            <person name="Rusch D."/>
            <person name="Podicherti R."/>
            <person name="Tsui H.-C.T."/>
            <person name="Winkler M.E."/>
        </authorList>
    </citation>
    <scope>NUCLEOTIDE SEQUENCE</scope>
</reference>
<name>A0A381P902_9ZZZZ</name>
<sequence length="151" mass="17903">MKKLVFVLLLFTSITYSQSKETGQLASTSFISYEIRTNGKSYLSISHKGITLRHRSDNLENRITYNRNFFKDSSKLYLNIPLHYKVEKKEPTLEPALIYQFPKFNLLIQKEFWYKSSENATIAIDFPYKAVTFRVGWDTSDAFRFHLKYKF</sequence>
<dbReference type="EMBL" id="UINC01000916">
    <property type="protein sequence ID" value="SUZ63436.1"/>
    <property type="molecule type" value="Genomic_DNA"/>
</dbReference>
<dbReference type="AlphaFoldDB" id="A0A381P902"/>
<evidence type="ECO:0008006" key="2">
    <source>
        <dbReference type="Google" id="ProtNLM"/>
    </source>
</evidence>
<organism evidence="1">
    <name type="scientific">marine metagenome</name>
    <dbReference type="NCBI Taxonomy" id="408172"/>
    <lineage>
        <taxon>unclassified sequences</taxon>
        <taxon>metagenomes</taxon>
        <taxon>ecological metagenomes</taxon>
    </lineage>
</organism>